<evidence type="ECO:0000313" key="8">
    <source>
        <dbReference type="Proteomes" id="UP001551695"/>
    </source>
</evidence>
<evidence type="ECO:0000256" key="4">
    <source>
        <dbReference type="ARBA" id="ARBA00022884"/>
    </source>
</evidence>
<dbReference type="PROSITE" id="PS01131">
    <property type="entry name" value="RRNA_A_DIMETH"/>
    <property type="match status" value="1"/>
</dbReference>
<keyword evidence="2 5" id="KW-0808">Transferase</keyword>
<evidence type="ECO:0000313" key="7">
    <source>
        <dbReference type="EMBL" id="MEV0708424.1"/>
    </source>
</evidence>
<dbReference type="CDD" id="cd02440">
    <property type="entry name" value="AdoMet_MTases"/>
    <property type="match status" value="1"/>
</dbReference>
<evidence type="ECO:0000259" key="6">
    <source>
        <dbReference type="SMART" id="SM00650"/>
    </source>
</evidence>
<dbReference type="PANTHER" id="PTHR11727">
    <property type="entry name" value="DIMETHYLADENOSINE TRANSFERASE"/>
    <property type="match status" value="1"/>
</dbReference>
<gene>
    <name evidence="7" type="primary">erm</name>
    <name evidence="7" type="ORF">AB0I48_12725</name>
</gene>
<name>A0ABV3FSM7_9NOCA</name>
<dbReference type="Proteomes" id="UP001551695">
    <property type="component" value="Unassembled WGS sequence"/>
</dbReference>
<accession>A0ABV3FSM7</accession>
<dbReference type="InterPro" id="IPR023165">
    <property type="entry name" value="rRNA_Ade_diMease-like_C"/>
</dbReference>
<comment type="caution">
    <text evidence="7">The sequence shown here is derived from an EMBL/GenBank/DDBJ whole genome shotgun (WGS) entry which is preliminary data.</text>
</comment>
<dbReference type="InterPro" id="IPR029063">
    <property type="entry name" value="SAM-dependent_MTases_sf"/>
</dbReference>
<keyword evidence="1 5" id="KW-0489">Methyltransferase</keyword>
<evidence type="ECO:0000256" key="1">
    <source>
        <dbReference type="ARBA" id="ARBA00022603"/>
    </source>
</evidence>
<dbReference type="InterPro" id="IPR020598">
    <property type="entry name" value="rRNA_Ade_methylase_Trfase_N"/>
</dbReference>
<dbReference type="PROSITE" id="PS51689">
    <property type="entry name" value="SAM_RNA_A_N6_MT"/>
    <property type="match status" value="1"/>
</dbReference>
<feature type="domain" description="Ribosomal RNA adenine methylase transferase N-terminal" evidence="6">
    <location>
        <begin position="30"/>
        <end position="194"/>
    </location>
</feature>
<evidence type="ECO:0000256" key="5">
    <source>
        <dbReference type="PROSITE-ProRule" id="PRU01026"/>
    </source>
</evidence>
<dbReference type="Gene3D" id="3.40.50.150">
    <property type="entry name" value="Vaccinia Virus protein VP39"/>
    <property type="match status" value="1"/>
</dbReference>
<dbReference type="SMART" id="SM00650">
    <property type="entry name" value="rADc"/>
    <property type="match status" value="1"/>
</dbReference>
<dbReference type="InterPro" id="IPR001737">
    <property type="entry name" value="KsgA/Erm"/>
</dbReference>
<feature type="binding site" evidence="5">
    <location>
        <position position="112"/>
    </location>
    <ligand>
        <name>S-adenosyl-L-methionine</name>
        <dbReference type="ChEBI" id="CHEBI:59789"/>
    </ligand>
</feature>
<organism evidence="7 8">
    <name type="scientific">Nocardia aurea</name>
    <dbReference type="NCBI Taxonomy" id="2144174"/>
    <lineage>
        <taxon>Bacteria</taxon>
        <taxon>Bacillati</taxon>
        <taxon>Actinomycetota</taxon>
        <taxon>Actinomycetes</taxon>
        <taxon>Mycobacteriales</taxon>
        <taxon>Nocardiaceae</taxon>
        <taxon>Nocardia</taxon>
    </lineage>
</organism>
<keyword evidence="4 5" id="KW-0694">RNA-binding</keyword>
<dbReference type="GO" id="GO:0032259">
    <property type="term" value="P:methylation"/>
    <property type="evidence" value="ECO:0007669"/>
    <property type="project" value="UniProtKB-KW"/>
</dbReference>
<dbReference type="EMBL" id="JBFAKC010000005">
    <property type="protein sequence ID" value="MEV0708424.1"/>
    <property type="molecule type" value="Genomic_DNA"/>
</dbReference>
<evidence type="ECO:0000256" key="2">
    <source>
        <dbReference type="ARBA" id="ARBA00022679"/>
    </source>
</evidence>
<keyword evidence="3 5" id="KW-0949">S-adenosyl-L-methionine</keyword>
<feature type="binding site" evidence="5">
    <location>
        <position position="25"/>
    </location>
    <ligand>
        <name>S-adenosyl-L-methionine</name>
        <dbReference type="ChEBI" id="CHEBI:59789"/>
    </ligand>
</feature>
<dbReference type="Gene3D" id="1.10.8.100">
    <property type="entry name" value="Ribosomal RNA adenine dimethylase-like, domain 2"/>
    <property type="match status" value="1"/>
</dbReference>
<dbReference type="InterPro" id="IPR020596">
    <property type="entry name" value="rRNA_Ade_Mease_Trfase_CS"/>
</dbReference>
<dbReference type="NCBIfam" id="NF000499">
    <property type="entry name" value="Erm23S_rRNA_broad"/>
    <property type="match status" value="1"/>
</dbReference>
<dbReference type="GO" id="GO:0008168">
    <property type="term" value="F:methyltransferase activity"/>
    <property type="evidence" value="ECO:0007669"/>
    <property type="project" value="UniProtKB-KW"/>
</dbReference>
<dbReference type="RefSeq" id="WP_357783169.1">
    <property type="nucleotide sequence ID" value="NZ_JBFAKC010000005.1"/>
</dbReference>
<sequence>MSRSLSRARTTRPVGARKLLSQNFLADPGIAAALVRSSGVGADDLVVEIGPGDGILTDRLLATAGRVLAYEIDRHYAARLRDRYAGDDRIRCYHRDFRTATTPREPFAVVANIPFASSTDIVRWCVAAPDLTSATLLTQREFARKHSGDYGRWSKLAVTHWPGTAFELGMRVDRRHFRPVPGVDAAVLGLRTRPDPLLPASAMPGYLRMVELGFSGVRGSFAASLARALPARRVRAACARIGIPVDRPVGSVSPDDWIAVYRELRR</sequence>
<proteinExistence type="inferred from homology"/>
<dbReference type="Pfam" id="PF00398">
    <property type="entry name" value="RrnaAD"/>
    <property type="match status" value="1"/>
</dbReference>
<dbReference type="PANTHER" id="PTHR11727:SF7">
    <property type="entry name" value="DIMETHYLADENOSINE TRANSFERASE-RELATED"/>
    <property type="match status" value="1"/>
</dbReference>
<feature type="binding site" evidence="5">
    <location>
        <position position="23"/>
    </location>
    <ligand>
        <name>S-adenosyl-L-methionine</name>
        <dbReference type="ChEBI" id="CHEBI:59789"/>
    </ligand>
</feature>
<protein>
    <submittedName>
        <fullName evidence="7">23S ribosomal RNA methyltransferase Erm</fullName>
    </submittedName>
</protein>
<comment type="similarity">
    <text evidence="5">Belongs to the class I-like SAM-binding methyltransferase superfamily. rRNA adenine N(6)-methyltransferase family.</text>
</comment>
<feature type="binding site" evidence="5">
    <location>
        <position position="71"/>
    </location>
    <ligand>
        <name>S-adenosyl-L-methionine</name>
        <dbReference type="ChEBI" id="CHEBI:59789"/>
    </ligand>
</feature>
<evidence type="ECO:0000256" key="3">
    <source>
        <dbReference type="ARBA" id="ARBA00022691"/>
    </source>
</evidence>
<dbReference type="SUPFAM" id="SSF53335">
    <property type="entry name" value="S-adenosyl-L-methionine-dependent methyltransferases"/>
    <property type="match status" value="1"/>
</dbReference>
<feature type="binding site" evidence="5">
    <location>
        <position position="96"/>
    </location>
    <ligand>
        <name>S-adenosyl-L-methionine</name>
        <dbReference type="ChEBI" id="CHEBI:59789"/>
    </ligand>
</feature>
<feature type="binding site" evidence="5">
    <location>
        <position position="50"/>
    </location>
    <ligand>
        <name>S-adenosyl-L-methionine</name>
        <dbReference type="ChEBI" id="CHEBI:59789"/>
    </ligand>
</feature>
<reference evidence="7 8" key="1">
    <citation type="submission" date="2024-06" db="EMBL/GenBank/DDBJ databases">
        <title>The Natural Products Discovery Center: Release of the First 8490 Sequenced Strains for Exploring Actinobacteria Biosynthetic Diversity.</title>
        <authorList>
            <person name="Kalkreuter E."/>
            <person name="Kautsar S.A."/>
            <person name="Yang D."/>
            <person name="Bader C.D."/>
            <person name="Teijaro C.N."/>
            <person name="Fluegel L."/>
            <person name="Davis C.M."/>
            <person name="Simpson J.R."/>
            <person name="Lauterbach L."/>
            <person name="Steele A.D."/>
            <person name="Gui C."/>
            <person name="Meng S."/>
            <person name="Li G."/>
            <person name="Viehrig K."/>
            <person name="Ye F."/>
            <person name="Su P."/>
            <person name="Kiefer A.F."/>
            <person name="Nichols A."/>
            <person name="Cepeda A.J."/>
            <person name="Yan W."/>
            <person name="Fan B."/>
            <person name="Jiang Y."/>
            <person name="Adhikari A."/>
            <person name="Zheng C.-J."/>
            <person name="Schuster L."/>
            <person name="Cowan T.M."/>
            <person name="Smanski M.J."/>
            <person name="Chevrette M.G."/>
            <person name="De Carvalho L.P.S."/>
            <person name="Shen B."/>
        </authorList>
    </citation>
    <scope>NUCLEOTIDE SEQUENCE [LARGE SCALE GENOMIC DNA]</scope>
    <source>
        <strain evidence="7 8">NPDC050403</strain>
    </source>
</reference>
<keyword evidence="8" id="KW-1185">Reference proteome</keyword>